<keyword evidence="10" id="KW-1185">Reference proteome</keyword>
<protein>
    <recommendedName>
        <fullName evidence="7">Molybdopterin molybdenumtransferase</fullName>
        <ecNumber evidence="7">2.10.1.1</ecNumber>
    </recommendedName>
</protein>
<comment type="cofactor">
    <cofactor evidence="7">
        <name>Mg(2+)</name>
        <dbReference type="ChEBI" id="CHEBI:18420"/>
    </cofactor>
</comment>
<keyword evidence="4 7" id="KW-0500">Molybdenum</keyword>
<comment type="caution">
    <text evidence="9">The sequence shown here is derived from an EMBL/GenBank/DDBJ whole genome shotgun (WGS) entry which is preliminary data.</text>
</comment>
<dbReference type="GO" id="GO:0061599">
    <property type="term" value="F:molybdopterin molybdotransferase activity"/>
    <property type="evidence" value="ECO:0007669"/>
    <property type="project" value="UniProtKB-UniRule"/>
</dbReference>
<comment type="similarity">
    <text evidence="3 7">Belongs to the MoeA family.</text>
</comment>
<dbReference type="Pfam" id="PF03454">
    <property type="entry name" value="MoeA_C"/>
    <property type="match status" value="1"/>
</dbReference>
<dbReference type="SUPFAM" id="SSF63882">
    <property type="entry name" value="MoeA N-terminal region -like"/>
    <property type="match status" value="1"/>
</dbReference>
<dbReference type="InterPro" id="IPR036688">
    <property type="entry name" value="MoeA_C_domain_IV_sf"/>
</dbReference>
<comment type="catalytic activity">
    <reaction evidence="6">
        <text>adenylyl-molybdopterin + molybdate = Mo-molybdopterin + AMP + H(+)</text>
        <dbReference type="Rhea" id="RHEA:35047"/>
        <dbReference type="ChEBI" id="CHEBI:15378"/>
        <dbReference type="ChEBI" id="CHEBI:36264"/>
        <dbReference type="ChEBI" id="CHEBI:62727"/>
        <dbReference type="ChEBI" id="CHEBI:71302"/>
        <dbReference type="ChEBI" id="CHEBI:456215"/>
        <dbReference type="EC" id="2.10.1.1"/>
    </reaction>
</comment>
<dbReference type="InterPro" id="IPR038987">
    <property type="entry name" value="MoeA-like"/>
</dbReference>
<evidence type="ECO:0000256" key="3">
    <source>
        <dbReference type="ARBA" id="ARBA00010763"/>
    </source>
</evidence>
<dbReference type="PANTHER" id="PTHR10192:SF5">
    <property type="entry name" value="GEPHYRIN"/>
    <property type="match status" value="1"/>
</dbReference>
<dbReference type="Gene3D" id="2.40.340.10">
    <property type="entry name" value="MoeA, C-terminal, domain IV"/>
    <property type="match status" value="1"/>
</dbReference>
<feature type="domain" description="MoaB/Mog" evidence="8">
    <location>
        <begin position="186"/>
        <end position="322"/>
    </location>
</feature>
<dbReference type="Pfam" id="PF03453">
    <property type="entry name" value="MoeA_N"/>
    <property type="match status" value="1"/>
</dbReference>
<dbReference type="Gene3D" id="3.40.980.10">
    <property type="entry name" value="MoaB/Mog-like domain"/>
    <property type="match status" value="1"/>
</dbReference>
<dbReference type="InterPro" id="IPR036135">
    <property type="entry name" value="MoeA_linker/N_sf"/>
</dbReference>
<accession>A0A917D0V1</accession>
<proteinExistence type="inferred from homology"/>
<dbReference type="Proteomes" id="UP000654257">
    <property type="component" value="Unassembled WGS sequence"/>
</dbReference>
<comment type="function">
    <text evidence="1 7">Catalyzes the insertion of molybdate into adenylated molybdopterin with the concomitant release of AMP.</text>
</comment>
<keyword evidence="7" id="KW-0460">Magnesium</keyword>
<dbReference type="SUPFAM" id="SSF53218">
    <property type="entry name" value="Molybdenum cofactor biosynthesis proteins"/>
    <property type="match status" value="1"/>
</dbReference>
<dbReference type="SUPFAM" id="SSF63867">
    <property type="entry name" value="MoeA C-terminal domain-like"/>
    <property type="match status" value="1"/>
</dbReference>
<organism evidence="9 10">
    <name type="scientific">Rhodococcoides trifolii</name>
    <dbReference type="NCBI Taxonomy" id="908250"/>
    <lineage>
        <taxon>Bacteria</taxon>
        <taxon>Bacillati</taxon>
        <taxon>Actinomycetota</taxon>
        <taxon>Actinomycetes</taxon>
        <taxon>Mycobacteriales</taxon>
        <taxon>Nocardiaceae</taxon>
        <taxon>Rhodococcoides</taxon>
    </lineage>
</organism>
<dbReference type="AlphaFoldDB" id="A0A917D0V1"/>
<evidence type="ECO:0000256" key="4">
    <source>
        <dbReference type="ARBA" id="ARBA00022505"/>
    </source>
</evidence>
<dbReference type="InterPro" id="IPR001453">
    <property type="entry name" value="MoaB/Mog_dom"/>
</dbReference>
<dbReference type="GO" id="GO:0006777">
    <property type="term" value="P:Mo-molybdopterin cofactor biosynthetic process"/>
    <property type="evidence" value="ECO:0007669"/>
    <property type="project" value="UniProtKB-UniRule"/>
</dbReference>
<dbReference type="Gene3D" id="3.90.105.10">
    <property type="entry name" value="Molybdopterin biosynthesis moea protein, domain 2"/>
    <property type="match status" value="1"/>
</dbReference>
<keyword evidence="5 7" id="KW-0501">Molybdenum cofactor biosynthesis</keyword>
<name>A0A917D0V1_9NOCA</name>
<dbReference type="SMART" id="SM00852">
    <property type="entry name" value="MoCF_biosynth"/>
    <property type="match status" value="1"/>
</dbReference>
<keyword evidence="7" id="KW-0479">Metal-binding</keyword>
<sequence>MSGAHVVSPPSVDEHSALIASMLGAILEASTEESSVSDALGRVVAESVLAPVDLPLFRNSQMDGFAVDAVSVASAPVALDILGTIAAGDPVGDAHVPGTARRIMTGAPVPDGADAIVPVEDTDVRGDTVTVRVARRTGEFVRDRGSDISAGSTLLPAGVVLRPRHLGALAAAGLSVVPVRRRPRVAVIATGKELVDVGHTLGPGQIYDSNGLTLATSVIDDGGDVVFRARSTDSLDEFSRILRHAIAVADVVLTSGGVSMGDFEVVRDVLTPLGGRFGHVAMQPGGPQGTATVEGTPILNFPGNPVSTLVSYIVFARPLIRRAAGLPVAEPEFATLDAAVRSVPGRRQFLRGQRTPTGVVTTRGAGSHLVATMASADVLVDIPADVVDVAPGTRVRVWEL</sequence>
<dbReference type="GO" id="GO:0046872">
    <property type="term" value="F:metal ion binding"/>
    <property type="evidence" value="ECO:0007669"/>
    <property type="project" value="UniProtKB-UniRule"/>
</dbReference>
<reference evidence="9" key="1">
    <citation type="journal article" date="2014" name="Int. J. Syst. Evol. Microbiol.">
        <title>Complete genome sequence of Corynebacterium casei LMG S-19264T (=DSM 44701T), isolated from a smear-ripened cheese.</title>
        <authorList>
            <consortium name="US DOE Joint Genome Institute (JGI-PGF)"/>
            <person name="Walter F."/>
            <person name="Albersmeier A."/>
            <person name="Kalinowski J."/>
            <person name="Ruckert C."/>
        </authorList>
    </citation>
    <scope>NUCLEOTIDE SEQUENCE</scope>
    <source>
        <strain evidence="9">CCM 7905</strain>
    </source>
</reference>
<dbReference type="EC" id="2.10.1.1" evidence="7"/>
<dbReference type="Gene3D" id="2.170.190.11">
    <property type="entry name" value="Molybdopterin biosynthesis moea protein, domain 3"/>
    <property type="match status" value="1"/>
</dbReference>
<reference evidence="9" key="2">
    <citation type="submission" date="2020-09" db="EMBL/GenBank/DDBJ databases">
        <authorList>
            <person name="Sun Q."/>
            <person name="Sedlacek I."/>
        </authorList>
    </citation>
    <scope>NUCLEOTIDE SEQUENCE</scope>
    <source>
        <strain evidence="9">CCM 7905</strain>
    </source>
</reference>
<evidence type="ECO:0000259" key="8">
    <source>
        <dbReference type="SMART" id="SM00852"/>
    </source>
</evidence>
<evidence type="ECO:0000313" key="9">
    <source>
        <dbReference type="EMBL" id="GGG05935.1"/>
    </source>
</evidence>
<dbReference type="PANTHER" id="PTHR10192">
    <property type="entry name" value="MOLYBDOPTERIN BIOSYNTHESIS PROTEIN"/>
    <property type="match status" value="1"/>
</dbReference>
<comment type="pathway">
    <text evidence="2 7">Cofactor biosynthesis; molybdopterin biosynthesis.</text>
</comment>
<evidence type="ECO:0000256" key="7">
    <source>
        <dbReference type="RuleBase" id="RU365090"/>
    </source>
</evidence>
<evidence type="ECO:0000256" key="5">
    <source>
        <dbReference type="ARBA" id="ARBA00023150"/>
    </source>
</evidence>
<dbReference type="GO" id="GO:0005829">
    <property type="term" value="C:cytosol"/>
    <property type="evidence" value="ECO:0007669"/>
    <property type="project" value="TreeGrafter"/>
</dbReference>
<dbReference type="InterPro" id="IPR005111">
    <property type="entry name" value="MoeA_C_domain_IV"/>
</dbReference>
<dbReference type="InterPro" id="IPR005110">
    <property type="entry name" value="MoeA_linker/N"/>
</dbReference>
<dbReference type="RefSeq" id="WP_188544643.1">
    <property type="nucleotide sequence ID" value="NZ_BMCU01000002.1"/>
</dbReference>
<dbReference type="NCBIfam" id="TIGR00177">
    <property type="entry name" value="molyb_syn"/>
    <property type="match status" value="1"/>
</dbReference>
<dbReference type="CDD" id="cd00887">
    <property type="entry name" value="MoeA"/>
    <property type="match status" value="1"/>
</dbReference>
<evidence type="ECO:0000256" key="6">
    <source>
        <dbReference type="ARBA" id="ARBA00047317"/>
    </source>
</evidence>
<dbReference type="InterPro" id="IPR036425">
    <property type="entry name" value="MoaB/Mog-like_dom_sf"/>
</dbReference>
<evidence type="ECO:0000256" key="2">
    <source>
        <dbReference type="ARBA" id="ARBA00005046"/>
    </source>
</evidence>
<dbReference type="Pfam" id="PF00994">
    <property type="entry name" value="MoCF_biosynth"/>
    <property type="match status" value="1"/>
</dbReference>
<keyword evidence="7" id="KW-0808">Transferase</keyword>
<dbReference type="NCBIfam" id="NF045515">
    <property type="entry name" value="Glp_gephyrin"/>
    <property type="match status" value="1"/>
</dbReference>
<evidence type="ECO:0000313" key="10">
    <source>
        <dbReference type="Proteomes" id="UP000654257"/>
    </source>
</evidence>
<dbReference type="EMBL" id="BMCU01000002">
    <property type="protein sequence ID" value="GGG05935.1"/>
    <property type="molecule type" value="Genomic_DNA"/>
</dbReference>
<evidence type="ECO:0000256" key="1">
    <source>
        <dbReference type="ARBA" id="ARBA00002901"/>
    </source>
</evidence>
<gene>
    <name evidence="9" type="ORF">GCM10007304_20040</name>
</gene>